<organism evidence="6 7">
    <name type="scientific">Collybiopsis confluens</name>
    <dbReference type="NCBI Taxonomy" id="2823264"/>
    <lineage>
        <taxon>Eukaryota</taxon>
        <taxon>Fungi</taxon>
        <taxon>Dikarya</taxon>
        <taxon>Basidiomycota</taxon>
        <taxon>Agaricomycotina</taxon>
        <taxon>Agaricomycetes</taxon>
        <taxon>Agaricomycetidae</taxon>
        <taxon>Agaricales</taxon>
        <taxon>Marasmiineae</taxon>
        <taxon>Omphalotaceae</taxon>
        <taxon>Collybiopsis</taxon>
    </lineage>
</organism>
<evidence type="ECO:0000313" key="6">
    <source>
        <dbReference type="EMBL" id="KAF5378378.1"/>
    </source>
</evidence>
<evidence type="ECO:0000256" key="3">
    <source>
        <dbReference type="ARBA" id="ARBA00022801"/>
    </source>
</evidence>
<reference evidence="6 7" key="1">
    <citation type="journal article" date="2020" name="ISME J.">
        <title>Uncovering the hidden diversity of litter-decomposition mechanisms in mushroom-forming fungi.</title>
        <authorList>
            <person name="Floudas D."/>
            <person name="Bentzer J."/>
            <person name="Ahren D."/>
            <person name="Johansson T."/>
            <person name="Persson P."/>
            <person name="Tunlid A."/>
        </authorList>
    </citation>
    <scope>NUCLEOTIDE SEQUENCE [LARGE SCALE GENOMIC DNA]</scope>
    <source>
        <strain evidence="6 7">CBS 406.79</strain>
    </source>
</reference>
<dbReference type="PANTHER" id="PTHR12606:SF141">
    <property type="entry name" value="GH15225P-RELATED"/>
    <property type="match status" value="1"/>
</dbReference>
<dbReference type="Pfam" id="PF02902">
    <property type="entry name" value="Peptidase_C48"/>
    <property type="match status" value="1"/>
</dbReference>
<protein>
    <recommendedName>
        <fullName evidence="5">Ubiquitin-like protease family profile domain-containing protein</fullName>
    </recommendedName>
</protein>
<evidence type="ECO:0000256" key="2">
    <source>
        <dbReference type="ARBA" id="ARBA00022670"/>
    </source>
</evidence>
<sequence>MPEIPRTRNPRSHGASNLISKGAHHRCEAADCPPFGPTRTCKAIYISQLSLLVKQCCLILPTLNLERLLTLEIFGELEAIVDQQFSTSLSAPAESFYINSEAHIKILRELTEKLSMAVMLYHKFTGCLKLHEYAPSDGLILVTFANVHLLRECANTKRTSLEQALWKSYDDYPDRTEGKLRLIMDKARRGEDTFPGKIPHMNLSHFGTLGVGRWVNDEIVNYFVTKWCTGSGTMGLSTFFANGHLFQPSESEPCAHAKVGTLTAVNEIGVLRWCSKTVKSQCLVNDWDSVFIPINERSTHWYSAYIDFRHRRIEIFDSLEINCTNNRKKPITHQKNMQLMLVLMWLAEVLGRLRREPVCLKNDPETEWICEPHSQVPFQPNNYDCGIHTLWHLCHVLEFRQINQGLDAASGLAFSGNMVGKRLRLAEELLRDCNF</sequence>
<dbReference type="InterPro" id="IPR038765">
    <property type="entry name" value="Papain-like_cys_pep_sf"/>
</dbReference>
<dbReference type="GO" id="GO:0005634">
    <property type="term" value="C:nucleus"/>
    <property type="evidence" value="ECO:0007669"/>
    <property type="project" value="TreeGrafter"/>
</dbReference>
<dbReference type="Gene3D" id="3.40.395.10">
    <property type="entry name" value="Adenoviral Proteinase, Chain A"/>
    <property type="match status" value="1"/>
</dbReference>
<dbReference type="GO" id="GO:0006508">
    <property type="term" value="P:proteolysis"/>
    <property type="evidence" value="ECO:0007669"/>
    <property type="project" value="UniProtKB-KW"/>
</dbReference>
<dbReference type="OrthoDB" id="3052212at2759"/>
<feature type="domain" description="Ubiquitin-like protease family profile" evidence="5">
    <location>
        <begin position="199"/>
        <end position="396"/>
    </location>
</feature>
<accession>A0A8H5H7T6</accession>
<name>A0A8H5H7T6_9AGAR</name>
<gene>
    <name evidence="6" type="ORF">D9757_010882</name>
</gene>
<evidence type="ECO:0000259" key="5">
    <source>
        <dbReference type="PROSITE" id="PS50600"/>
    </source>
</evidence>
<keyword evidence="3" id="KW-0378">Hydrolase</keyword>
<dbReference type="EMBL" id="JAACJN010000077">
    <property type="protein sequence ID" value="KAF5378378.1"/>
    <property type="molecule type" value="Genomic_DNA"/>
</dbReference>
<comment type="caution">
    <text evidence="6">The sequence shown here is derived from an EMBL/GenBank/DDBJ whole genome shotgun (WGS) entry which is preliminary data.</text>
</comment>
<dbReference type="PANTHER" id="PTHR12606">
    <property type="entry name" value="SENTRIN/SUMO-SPECIFIC PROTEASE"/>
    <property type="match status" value="1"/>
</dbReference>
<keyword evidence="7" id="KW-1185">Reference proteome</keyword>
<dbReference type="SUPFAM" id="SSF54001">
    <property type="entry name" value="Cysteine proteinases"/>
    <property type="match status" value="1"/>
</dbReference>
<keyword evidence="4" id="KW-0788">Thiol protease</keyword>
<evidence type="ECO:0000256" key="4">
    <source>
        <dbReference type="ARBA" id="ARBA00022807"/>
    </source>
</evidence>
<dbReference type="InterPro" id="IPR003653">
    <property type="entry name" value="Peptidase_C48_C"/>
</dbReference>
<evidence type="ECO:0000313" key="7">
    <source>
        <dbReference type="Proteomes" id="UP000518752"/>
    </source>
</evidence>
<comment type="similarity">
    <text evidence="1">Belongs to the peptidase C48 family.</text>
</comment>
<evidence type="ECO:0000256" key="1">
    <source>
        <dbReference type="ARBA" id="ARBA00005234"/>
    </source>
</evidence>
<keyword evidence="2" id="KW-0645">Protease</keyword>
<dbReference type="AlphaFoldDB" id="A0A8H5H7T6"/>
<dbReference type="Proteomes" id="UP000518752">
    <property type="component" value="Unassembled WGS sequence"/>
</dbReference>
<dbReference type="PROSITE" id="PS50600">
    <property type="entry name" value="ULP_PROTEASE"/>
    <property type="match status" value="1"/>
</dbReference>
<dbReference type="GO" id="GO:0016926">
    <property type="term" value="P:protein desumoylation"/>
    <property type="evidence" value="ECO:0007669"/>
    <property type="project" value="TreeGrafter"/>
</dbReference>
<dbReference type="GO" id="GO:0016929">
    <property type="term" value="F:deSUMOylase activity"/>
    <property type="evidence" value="ECO:0007669"/>
    <property type="project" value="TreeGrafter"/>
</dbReference>
<proteinExistence type="inferred from homology"/>